<evidence type="ECO:0000313" key="2">
    <source>
        <dbReference type="Proteomes" id="UP000807159"/>
    </source>
</evidence>
<keyword evidence="2" id="KW-1185">Reference proteome</keyword>
<name>A0A8T2X273_POPDE</name>
<organism evidence="1 2">
    <name type="scientific">Populus deltoides</name>
    <name type="common">Eastern poplar</name>
    <name type="synonym">Eastern cottonwood</name>
    <dbReference type="NCBI Taxonomy" id="3696"/>
    <lineage>
        <taxon>Eukaryota</taxon>
        <taxon>Viridiplantae</taxon>
        <taxon>Streptophyta</taxon>
        <taxon>Embryophyta</taxon>
        <taxon>Tracheophyta</taxon>
        <taxon>Spermatophyta</taxon>
        <taxon>Magnoliopsida</taxon>
        <taxon>eudicotyledons</taxon>
        <taxon>Gunneridae</taxon>
        <taxon>Pentapetalae</taxon>
        <taxon>rosids</taxon>
        <taxon>fabids</taxon>
        <taxon>Malpighiales</taxon>
        <taxon>Salicaceae</taxon>
        <taxon>Saliceae</taxon>
        <taxon>Populus</taxon>
    </lineage>
</organism>
<evidence type="ECO:0000313" key="1">
    <source>
        <dbReference type="EMBL" id="KAH8487695.1"/>
    </source>
</evidence>
<accession>A0A8T2X273</accession>
<protein>
    <submittedName>
        <fullName evidence="1">Uncharacterized protein</fullName>
    </submittedName>
</protein>
<gene>
    <name evidence="1" type="ORF">H0E87_026317</name>
</gene>
<sequence>MAFSFNCVYYVEFLFLGSMGELENYLVPIFPGDAYASTMPCQLRVHLMIMKPVSKLLVYTGVIDKSSLSGLPKFDWMPIGTGRMGM</sequence>
<reference evidence="1" key="1">
    <citation type="journal article" date="2021" name="J. Hered.">
        <title>Genome Assembly of Salicaceae Populus deltoides (Eastern Cottonwood) I-69 Based on Nanopore Sequencing and Hi-C Technologies.</title>
        <authorList>
            <person name="Bai S."/>
            <person name="Wu H."/>
            <person name="Zhang J."/>
            <person name="Pan Z."/>
            <person name="Zhao W."/>
            <person name="Li Z."/>
            <person name="Tong C."/>
        </authorList>
    </citation>
    <scope>NUCLEOTIDE SEQUENCE</scope>
    <source>
        <tissue evidence="1">Leaf</tissue>
    </source>
</reference>
<dbReference type="EMBL" id="JACEGQ020000015">
    <property type="protein sequence ID" value="KAH8487695.1"/>
    <property type="molecule type" value="Genomic_DNA"/>
</dbReference>
<proteinExistence type="predicted"/>
<dbReference type="Proteomes" id="UP000807159">
    <property type="component" value="Chromosome 15"/>
</dbReference>
<comment type="caution">
    <text evidence="1">The sequence shown here is derived from an EMBL/GenBank/DDBJ whole genome shotgun (WGS) entry which is preliminary data.</text>
</comment>
<dbReference type="AlphaFoldDB" id="A0A8T2X273"/>